<keyword evidence="3" id="KW-1185">Reference proteome</keyword>
<dbReference type="PROSITE" id="PS50164">
    <property type="entry name" value="GIY_YIG"/>
    <property type="match status" value="1"/>
</dbReference>
<dbReference type="OrthoDB" id="2656488at2"/>
<dbReference type="Pfam" id="PF14267">
    <property type="entry name" value="DUF4357"/>
    <property type="match status" value="1"/>
</dbReference>
<name>A0A1W9ZUN1_MYCAN</name>
<dbReference type="InterPro" id="IPR025579">
    <property type="entry name" value="DUF4357"/>
</dbReference>
<dbReference type="RefSeq" id="WP_083113319.1">
    <property type="nucleotide sequence ID" value="NZ_JACKTS010000038.1"/>
</dbReference>
<evidence type="ECO:0000259" key="1">
    <source>
        <dbReference type="PROSITE" id="PS50164"/>
    </source>
</evidence>
<proteinExistence type="predicted"/>
<comment type="caution">
    <text evidence="2">The sequence shown here is derived from an EMBL/GenBank/DDBJ whole genome shotgun (WGS) entry which is preliminary data.</text>
</comment>
<evidence type="ECO:0000313" key="2">
    <source>
        <dbReference type="EMBL" id="ORA21509.1"/>
    </source>
</evidence>
<organism evidence="2 3">
    <name type="scientific">Mycobacterium angelicum</name>
    <dbReference type="NCBI Taxonomy" id="470074"/>
    <lineage>
        <taxon>Bacteria</taxon>
        <taxon>Bacillati</taxon>
        <taxon>Actinomycetota</taxon>
        <taxon>Actinomycetes</taxon>
        <taxon>Mycobacteriales</taxon>
        <taxon>Mycobacteriaceae</taxon>
        <taxon>Mycobacterium</taxon>
    </lineage>
</organism>
<feature type="domain" description="GIY-YIG" evidence="1">
    <location>
        <begin position="48"/>
        <end position="130"/>
    </location>
</feature>
<dbReference type="CDD" id="cd10447">
    <property type="entry name" value="GIY-YIG_unchar_2"/>
    <property type="match status" value="1"/>
</dbReference>
<dbReference type="EMBL" id="MVHE01000014">
    <property type="protein sequence ID" value="ORA21509.1"/>
    <property type="molecule type" value="Genomic_DNA"/>
</dbReference>
<gene>
    <name evidence="2" type="ORF">BST12_11855</name>
</gene>
<reference evidence="2 3" key="1">
    <citation type="submission" date="2017-02" db="EMBL/GenBank/DDBJ databases">
        <title>The new phylogeny of genus Mycobacterium.</title>
        <authorList>
            <person name="Tortoli E."/>
            <person name="Trovato A."/>
            <person name="Cirillo D.M."/>
        </authorList>
    </citation>
    <scope>NUCLEOTIDE SEQUENCE [LARGE SCALE GENOMIC DNA]</scope>
    <source>
        <strain evidence="2 3">DSM 45057</strain>
    </source>
</reference>
<dbReference type="AlphaFoldDB" id="A0A1W9ZUN1"/>
<accession>A0A1W9ZUN1</accession>
<dbReference type="Proteomes" id="UP000192284">
    <property type="component" value="Unassembled WGS sequence"/>
</dbReference>
<sequence length="303" mass="32605">MTGKQVKLFLVDGAAGGLTTAEISNWTGKIVSAPRSKLAELVARPEAAKTGVYLLIGDDPEVVGGIRLYVGETDVLSKRLRDHHAKKDFWDRALLIASTDDNLTKAHARYLESELIRIGLAAGRSTLENTTSPDRPALPEADKAVMEEFIRELHILLPVLGIHLFRSRSAIASVSPAVVSESSSPIFRLAVPKFGIDARAQLVDGEFTVLAGSTVAAEIRANEKYAASTASAYSAYEAIHRKLREDGTIDITRSPAVTTRDVQFTSPSTAGSIVTGRSCNGRQAWTSDAGITYGAWETRGVQQ</sequence>
<dbReference type="InterPro" id="IPR000305">
    <property type="entry name" value="GIY-YIG_endonuc"/>
</dbReference>
<evidence type="ECO:0000313" key="3">
    <source>
        <dbReference type="Proteomes" id="UP000192284"/>
    </source>
</evidence>
<protein>
    <recommendedName>
        <fullName evidence="1">GIY-YIG domain-containing protein</fullName>
    </recommendedName>
</protein>